<dbReference type="PANTHER" id="PTHR32322:SF9">
    <property type="entry name" value="AMINO-ACID METABOLITE EFFLUX PUMP-RELATED"/>
    <property type="match status" value="1"/>
</dbReference>
<feature type="domain" description="EamA" evidence="8">
    <location>
        <begin position="150"/>
        <end position="284"/>
    </location>
</feature>
<protein>
    <submittedName>
        <fullName evidence="9">DMT family transporter</fullName>
    </submittedName>
</protein>
<feature type="transmembrane region" description="Helical" evidence="7">
    <location>
        <begin position="91"/>
        <end position="112"/>
    </location>
</feature>
<accession>A0ABP4LNW7</accession>
<evidence type="ECO:0000313" key="9">
    <source>
        <dbReference type="EMBL" id="GAA1528444.1"/>
    </source>
</evidence>
<evidence type="ECO:0000256" key="5">
    <source>
        <dbReference type="ARBA" id="ARBA00023136"/>
    </source>
</evidence>
<evidence type="ECO:0000313" key="10">
    <source>
        <dbReference type="Proteomes" id="UP001501470"/>
    </source>
</evidence>
<feature type="transmembrane region" description="Helical" evidence="7">
    <location>
        <begin position="180"/>
        <end position="203"/>
    </location>
</feature>
<feature type="transmembrane region" description="Helical" evidence="7">
    <location>
        <begin position="267"/>
        <end position="285"/>
    </location>
</feature>
<proteinExistence type="inferred from homology"/>
<keyword evidence="10" id="KW-1185">Reference proteome</keyword>
<dbReference type="Proteomes" id="UP001501470">
    <property type="component" value="Unassembled WGS sequence"/>
</dbReference>
<dbReference type="Pfam" id="PF00892">
    <property type="entry name" value="EamA"/>
    <property type="match status" value="2"/>
</dbReference>
<evidence type="ECO:0000256" key="7">
    <source>
        <dbReference type="SAM" id="Phobius"/>
    </source>
</evidence>
<sequence>MKGLSALQFVALGIIWGSSYPLIKLAGEELSPGQQVLGRLVLGSAVLVLIAAVTRSRLPRFGFVWVHITVTTVLGMVAPFLLLAWGEQRTSASMAGVLTAATPLLTLALATVQLRSERATVRRTAGVILGFAGIVLVMAPWSELGGTIGGQLACLAVAGIYAAHAVFVRKFLSDRGIPPISSATAQTLVATVLLAVLQPFLGWHTPSSVGWHVVLSIVSLGVFGTGLAYVLYNRLIADIGATGASAVNYLVPFISLILSAVFLGEAITWNVLVGGVVIVASILLGEDQLRPGAWRTQSGHAEAAGDATPSGGEPSRGGEPVAEAAPAGREAS</sequence>
<feature type="region of interest" description="Disordered" evidence="6">
    <location>
        <begin position="295"/>
        <end position="332"/>
    </location>
</feature>
<feature type="transmembrane region" description="Helical" evidence="7">
    <location>
        <begin position="36"/>
        <end position="54"/>
    </location>
</feature>
<evidence type="ECO:0000256" key="3">
    <source>
        <dbReference type="ARBA" id="ARBA00022692"/>
    </source>
</evidence>
<feature type="transmembrane region" description="Helical" evidence="7">
    <location>
        <begin position="239"/>
        <end position="261"/>
    </location>
</feature>
<gene>
    <name evidence="9" type="ORF">GCM10009827_052090</name>
</gene>
<reference evidence="10" key="1">
    <citation type="journal article" date="2019" name="Int. J. Syst. Evol. Microbiol.">
        <title>The Global Catalogue of Microorganisms (GCM) 10K type strain sequencing project: providing services to taxonomists for standard genome sequencing and annotation.</title>
        <authorList>
            <consortium name="The Broad Institute Genomics Platform"/>
            <consortium name="The Broad Institute Genome Sequencing Center for Infectious Disease"/>
            <person name="Wu L."/>
            <person name="Ma J."/>
        </authorList>
    </citation>
    <scope>NUCLEOTIDE SEQUENCE [LARGE SCALE GENOMIC DNA]</scope>
    <source>
        <strain evidence="10">JCM 15933</strain>
    </source>
</reference>
<feature type="transmembrane region" description="Helical" evidence="7">
    <location>
        <begin position="124"/>
        <end position="142"/>
    </location>
</feature>
<organism evidence="9 10">
    <name type="scientific">Dactylosporangium maewongense</name>
    <dbReference type="NCBI Taxonomy" id="634393"/>
    <lineage>
        <taxon>Bacteria</taxon>
        <taxon>Bacillati</taxon>
        <taxon>Actinomycetota</taxon>
        <taxon>Actinomycetes</taxon>
        <taxon>Micromonosporales</taxon>
        <taxon>Micromonosporaceae</taxon>
        <taxon>Dactylosporangium</taxon>
    </lineage>
</organism>
<evidence type="ECO:0000256" key="2">
    <source>
        <dbReference type="ARBA" id="ARBA00007362"/>
    </source>
</evidence>
<comment type="subcellular location">
    <subcellularLocation>
        <location evidence="1">Membrane</location>
        <topology evidence="1">Multi-pass membrane protein</topology>
    </subcellularLocation>
</comment>
<dbReference type="EMBL" id="BAAAQD010000010">
    <property type="protein sequence ID" value="GAA1528444.1"/>
    <property type="molecule type" value="Genomic_DNA"/>
</dbReference>
<comment type="similarity">
    <text evidence="2">Belongs to the EamA transporter family.</text>
</comment>
<keyword evidence="3 7" id="KW-0812">Transmembrane</keyword>
<dbReference type="RefSeq" id="WP_344504712.1">
    <property type="nucleotide sequence ID" value="NZ_BAAAQD010000010.1"/>
</dbReference>
<feature type="transmembrane region" description="Helical" evidence="7">
    <location>
        <begin position="61"/>
        <end position="85"/>
    </location>
</feature>
<keyword evidence="4 7" id="KW-1133">Transmembrane helix</keyword>
<feature type="transmembrane region" description="Helical" evidence="7">
    <location>
        <begin position="148"/>
        <end position="168"/>
    </location>
</feature>
<keyword evidence="5 7" id="KW-0472">Membrane</keyword>
<dbReference type="InterPro" id="IPR050638">
    <property type="entry name" value="AA-Vitamin_Transporters"/>
</dbReference>
<feature type="domain" description="EamA" evidence="8">
    <location>
        <begin position="7"/>
        <end position="138"/>
    </location>
</feature>
<evidence type="ECO:0000256" key="1">
    <source>
        <dbReference type="ARBA" id="ARBA00004141"/>
    </source>
</evidence>
<dbReference type="PANTHER" id="PTHR32322">
    <property type="entry name" value="INNER MEMBRANE TRANSPORTER"/>
    <property type="match status" value="1"/>
</dbReference>
<feature type="transmembrane region" description="Helical" evidence="7">
    <location>
        <begin position="209"/>
        <end position="232"/>
    </location>
</feature>
<dbReference type="InterPro" id="IPR000620">
    <property type="entry name" value="EamA_dom"/>
</dbReference>
<comment type="caution">
    <text evidence="9">The sequence shown here is derived from an EMBL/GenBank/DDBJ whole genome shotgun (WGS) entry which is preliminary data.</text>
</comment>
<name>A0ABP4LNW7_9ACTN</name>
<evidence type="ECO:0000259" key="8">
    <source>
        <dbReference type="Pfam" id="PF00892"/>
    </source>
</evidence>
<feature type="compositionally biased region" description="Low complexity" evidence="6">
    <location>
        <begin position="309"/>
        <end position="332"/>
    </location>
</feature>
<evidence type="ECO:0000256" key="6">
    <source>
        <dbReference type="SAM" id="MobiDB-lite"/>
    </source>
</evidence>
<evidence type="ECO:0000256" key="4">
    <source>
        <dbReference type="ARBA" id="ARBA00022989"/>
    </source>
</evidence>
<dbReference type="InterPro" id="IPR037185">
    <property type="entry name" value="EmrE-like"/>
</dbReference>
<dbReference type="SUPFAM" id="SSF103481">
    <property type="entry name" value="Multidrug resistance efflux transporter EmrE"/>
    <property type="match status" value="2"/>
</dbReference>